<feature type="non-terminal residue" evidence="1">
    <location>
        <position position="109"/>
    </location>
</feature>
<keyword evidence="2" id="KW-1185">Reference proteome</keyword>
<name>G4ZR21_PHYSP</name>
<accession>G4ZR21</accession>
<protein>
    <submittedName>
        <fullName evidence="1">Uncharacterized protein</fullName>
    </submittedName>
</protein>
<evidence type="ECO:0000313" key="1">
    <source>
        <dbReference type="EMBL" id="EGZ14101.1"/>
    </source>
</evidence>
<dbReference type="KEGG" id="psoj:PHYSODRAFT_412117"/>
<sequence length="109" mass="12375">VGRPRLGGKGRHHMKHLIKGISMEKKLTVLAFWASAPLPKMRSTIAHFWPELAPERYNSKRTKIQRWRRDSAKLEAALKGRKGSHLKVRSVGVGTILSESVELEIVAWI</sequence>
<dbReference type="InParanoid" id="G4ZR21"/>
<evidence type="ECO:0000313" key="2">
    <source>
        <dbReference type="Proteomes" id="UP000002640"/>
    </source>
</evidence>
<dbReference type="Proteomes" id="UP000002640">
    <property type="component" value="Unassembled WGS sequence"/>
</dbReference>
<reference evidence="1 2" key="1">
    <citation type="journal article" date="2006" name="Science">
        <title>Phytophthora genome sequences uncover evolutionary origins and mechanisms of pathogenesis.</title>
        <authorList>
            <person name="Tyler B.M."/>
            <person name="Tripathy S."/>
            <person name="Zhang X."/>
            <person name="Dehal P."/>
            <person name="Jiang R.H."/>
            <person name="Aerts A."/>
            <person name="Arredondo F.D."/>
            <person name="Baxter L."/>
            <person name="Bensasson D."/>
            <person name="Beynon J.L."/>
            <person name="Chapman J."/>
            <person name="Damasceno C.M."/>
            <person name="Dorrance A.E."/>
            <person name="Dou D."/>
            <person name="Dickerman A.W."/>
            <person name="Dubchak I.L."/>
            <person name="Garbelotto M."/>
            <person name="Gijzen M."/>
            <person name="Gordon S.G."/>
            <person name="Govers F."/>
            <person name="Grunwald N.J."/>
            <person name="Huang W."/>
            <person name="Ivors K.L."/>
            <person name="Jones R.W."/>
            <person name="Kamoun S."/>
            <person name="Krampis K."/>
            <person name="Lamour K.H."/>
            <person name="Lee M.K."/>
            <person name="McDonald W.H."/>
            <person name="Medina M."/>
            <person name="Meijer H.J."/>
            <person name="Nordberg E.K."/>
            <person name="Maclean D.J."/>
            <person name="Ospina-Giraldo M.D."/>
            <person name="Morris P.F."/>
            <person name="Phuntumart V."/>
            <person name="Putnam N.H."/>
            <person name="Rash S."/>
            <person name="Rose J.K."/>
            <person name="Sakihama Y."/>
            <person name="Salamov A.A."/>
            <person name="Savidor A."/>
            <person name="Scheuring C.F."/>
            <person name="Smith B.M."/>
            <person name="Sobral B.W."/>
            <person name="Terry A."/>
            <person name="Torto-Alalibo T.A."/>
            <person name="Win J."/>
            <person name="Xu Z."/>
            <person name="Zhang H."/>
            <person name="Grigoriev I.V."/>
            <person name="Rokhsar D.S."/>
            <person name="Boore J.L."/>
        </authorList>
    </citation>
    <scope>NUCLEOTIDE SEQUENCE [LARGE SCALE GENOMIC DNA]</scope>
    <source>
        <strain evidence="1 2">P6497</strain>
    </source>
</reference>
<dbReference type="EMBL" id="JH159156">
    <property type="protein sequence ID" value="EGZ14101.1"/>
    <property type="molecule type" value="Genomic_DNA"/>
</dbReference>
<dbReference type="GeneID" id="20651733"/>
<dbReference type="AlphaFoldDB" id="G4ZR21"/>
<organism evidence="1 2">
    <name type="scientific">Phytophthora sojae (strain P6497)</name>
    <name type="common">Soybean stem and root rot agent</name>
    <name type="synonym">Phytophthora megasperma f. sp. glycines</name>
    <dbReference type="NCBI Taxonomy" id="1094619"/>
    <lineage>
        <taxon>Eukaryota</taxon>
        <taxon>Sar</taxon>
        <taxon>Stramenopiles</taxon>
        <taxon>Oomycota</taxon>
        <taxon>Peronosporomycetes</taxon>
        <taxon>Peronosporales</taxon>
        <taxon>Peronosporaceae</taxon>
        <taxon>Phytophthora</taxon>
    </lineage>
</organism>
<proteinExistence type="predicted"/>
<gene>
    <name evidence="1" type="ORF">PHYSODRAFT_412117</name>
</gene>
<feature type="non-terminal residue" evidence="1">
    <location>
        <position position="1"/>
    </location>
</feature>
<dbReference type="RefSeq" id="XP_009531530.1">
    <property type="nucleotide sequence ID" value="XM_009533235.1"/>
</dbReference>